<organism evidence="3 4">
    <name type="scientific">Octodon degus</name>
    <name type="common">Degu</name>
    <name type="synonym">Sciurus degus</name>
    <dbReference type="NCBI Taxonomy" id="10160"/>
    <lineage>
        <taxon>Eukaryota</taxon>
        <taxon>Metazoa</taxon>
        <taxon>Chordata</taxon>
        <taxon>Craniata</taxon>
        <taxon>Vertebrata</taxon>
        <taxon>Euteleostomi</taxon>
        <taxon>Mammalia</taxon>
        <taxon>Eutheria</taxon>
        <taxon>Euarchontoglires</taxon>
        <taxon>Glires</taxon>
        <taxon>Rodentia</taxon>
        <taxon>Hystricomorpha</taxon>
        <taxon>Octodontidae</taxon>
        <taxon>Octodon</taxon>
    </lineage>
</organism>
<evidence type="ECO:0000313" key="3">
    <source>
        <dbReference type="Proteomes" id="UP000515203"/>
    </source>
</evidence>
<dbReference type="PANTHER" id="PTHR17149">
    <property type="entry name" value="NUCLEAR PROTEIN 1 AND 2"/>
    <property type="match status" value="1"/>
</dbReference>
<feature type="compositionally biased region" description="Basic and acidic residues" evidence="2">
    <location>
        <begin position="1"/>
        <end position="14"/>
    </location>
</feature>
<dbReference type="Pfam" id="PF10195">
    <property type="entry name" value="Phospho_p8"/>
    <property type="match status" value="1"/>
</dbReference>
<dbReference type="InParanoid" id="A0A6P6DIZ4"/>
<dbReference type="GO" id="GO:0008285">
    <property type="term" value="P:negative regulation of cell population proliferation"/>
    <property type="evidence" value="ECO:0007669"/>
    <property type="project" value="TreeGrafter"/>
</dbReference>
<accession>A0A6P6DIZ4</accession>
<dbReference type="GeneID" id="101573562"/>
<evidence type="ECO:0000313" key="4">
    <source>
        <dbReference type="RefSeq" id="XP_023559951.1"/>
    </source>
</evidence>
<reference evidence="4" key="1">
    <citation type="submission" date="2025-08" db="UniProtKB">
        <authorList>
            <consortium name="RefSeq"/>
        </authorList>
    </citation>
    <scope>IDENTIFICATION</scope>
</reference>
<dbReference type="PANTHER" id="PTHR17149:SF5">
    <property type="entry name" value="NUCLEAR PROTEIN 1"/>
    <property type="match status" value="1"/>
</dbReference>
<evidence type="ECO:0000256" key="2">
    <source>
        <dbReference type="SAM" id="MobiDB-lite"/>
    </source>
</evidence>
<gene>
    <name evidence="4" type="primary">Nupr1</name>
</gene>
<dbReference type="FunCoup" id="A0A6P6DIZ4">
    <property type="interactions" value="176"/>
</dbReference>
<dbReference type="GO" id="GO:0045786">
    <property type="term" value="P:negative regulation of cell cycle"/>
    <property type="evidence" value="ECO:0007669"/>
    <property type="project" value="TreeGrafter"/>
</dbReference>
<keyword evidence="3" id="KW-1185">Reference proteome</keyword>
<protein>
    <submittedName>
        <fullName evidence="4">Nuclear protein 1</fullName>
    </submittedName>
</protein>
<dbReference type="OrthoDB" id="10030453at2759"/>
<sequence>MTQEIREAASHPDHLTATSPPAASPSLQPLGPEDEEASMDEYDQYSLEHPYVAGGGWKGRTKRDAAAKTNRLSPGGHQRKLLTKFQNSEKKKIRC</sequence>
<dbReference type="RefSeq" id="XP_023559951.1">
    <property type="nucleotide sequence ID" value="XM_023704183.1"/>
</dbReference>
<proteinExistence type="inferred from homology"/>
<evidence type="ECO:0000256" key="1">
    <source>
        <dbReference type="ARBA" id="ARBA00009380"/>
    </source>
</evidence>
<dbReference type="CTD" id="26471"/>
<dbReference type="InterPro" id="IPR018792">
    <property type="entry name" value="NUPR1-like"/>
</dbReference>
<feature type="compositionally biased region" description="Low complexity" evidence="2">
    <location>
        <begin position="16"/>
        <end position="26"/>
    </location>
</feature>
<feature type="region of interest" description="Disordered" evidence="2">
    <location>
        <begin position="1"/>
        <end position="95"/>
    </location>
</feature>
<name>A0A6P6DIZ4_OCTDE</name>
<dbReference type="AlphaFoldDB" id="A0A6P6DIZ4"/>
<dbReference type="Proteomes" id="UP000515203">
    <property type="component" value="Unplaced"/>
</dbReference>
<comment type="similarity">
    <text evidence="1">Belongs to the NUPR family.</text>
</comment>
<feature type="compositionally biased region" description="Acidic residues" evidence="2">
    <location>
        <begin position="32"/>
        <end position="43"/>
    </location>
</feature>
<dbReference type="GO" id="GO:0005634">
    <property type="term" value="C:nucleus"/>
    <property type="evidence" value="ECO:0007669"/>
    <property type="project" value="TreeGrafter"/>
</dbReference>